<dbReference type="FunFam" id="3.40.50.300:FF:005002">
    <property type="entry name" value="Predicted protein"/>
    <property type="match status" value="1"/>
</dbReference>
<feature type="region of interest" description="Disordered" evidence="1">
    <location>
        <begin position="161"/>
        <end position="209"/>
    </location>
</feature>
<feature type="domain" description="DNA2/NAM7 helicase-like C-terminal" evidence="2">
    <location>
        <begin position="5"/>
        <end position="128"/>
    </location>
</feature>
<sequence>MSHGRESHRGGSSSYQNIHEAQFALRLYEHLQKFLRANGGKKVSVGIITPYKLQLKCLQREFKDVMNTEEGKDIYINTVDAFQGQERDVIIMSCVRASNHGVGFVADIRRMNVALTRARRALWVVGNANALMQSEDWAALIADAKARKCFMDLESIPKDFLPMKGPSNTPGNGSYRNLDDFGRLGDRPRDNMQFGVPRRPNSSNGRREV</sequence>
<dbReference type="PANTHER" id="PTHR10887">
    <property type="entry name" value="DNA2/NAM7 HELICASE FAMILY"/>
    <property type="match status" value="1"/>
</dbReference>
<dbReference type="InterPro" id="IPR047187">
    <property type="entry name" value="SF1_C_Upf1"/>
</dbReference>
<reference evidence="3" key="2">
    <citation type="submission" date="2021-12" db="EMBL/GenBank/DDBJ databases">
        <title>Resequencing data analysis of finger millet.</title>
        <authorList>
            <person name="Hatakeyama M."/>
            <person name="Aluri S."/>
            <person name="Balachadran M.T."/>
            <person name="Sivarajan S.R."/>
            <person name="Poveda L."/>
            <person name="Shimizu-Inatsugi R."/>
            <person name="Schlapbach R."/>
            <person name="Sreeman S.M."/>
            <person name="Shimizu K.K."/>
        </authorList>
    </citation>
    <scope>NUCLEOTIDE SEQUENCE</scope>
</reference>
<dbReference type="InterPro" id="IPR027417">
    <property type="entry name" value="P-loop_NTPase"/>
</dbReference>
<reference evidence="3" key="1">
    <citation type="journal article" date="2018" name="DNA Res.">
        <title>Multiple hybrid de novo genome assembly of finger millet, an orphan allotetraploid crop.</title>
        <authorList>
            <person name="Hatakeyama M."/>
            <person name="Aluri S."/>
            <person name="Balachadran M.T."/>
            <person name="Sivarajan S.R."/>
            <person name="Patrignani A."/>
            <person name="Gruter S."/>
            <person name="Poveda L."/>
            <person name="Shimizu-Inatsugi R."/>
            <person name="Baeten J."/>
            <person name="Francoijs K.J."/>
            <person name="Nataraja K.N."/>
            <person name="Reddy Y.A.N."/>
            <person name="Phadnis S."/>
            <person name="Ravikumar R.L."/>
            <person name="Schlapbach R."/>
            <person name="Sreeman S.M."/>
            <person name="Shimizu K.K."/>
        </authorList>
    </citation>
    <scope>NUCLEOTIDE SEQUENCE</scope>
</reference>
<dbReference type="SUPFAM" id="SSF52540">
    <property type="entry name" value="P-loop containing nucleoside triphosphate hydrolases"/>
    <property type="match status" value="1"/>
</dbReference>
<dbReference type="Proteomes" id="UP001054889">
    <property type="component" value="Unassembled WGS sequence"/>
</dbReference>
<feature type="compositionally biased region" description="Basic and acidic residues" evidence="1">
    <location>
        <begin position="177"/>
        <end position="190"/>
    </location>
</feature>
<evidence type="ECO:0000259" key="2">
    <source>
        <dbReference type="Pfam" id="PF13087"/>
    </source>
</evidence>
<dbReference type="PANTHER" id="PTHR10887:SF525">
    <property type="entry name" value="P-LOOP CONTAINING NUCLEOSIDE TRIPHOSPHATE HYDROLASES SUPERFAMILY PROTEIN"/>
    <property type="match status" value="1"/>
</dbReference>
<evidence type="ECO:0000313" key="3">
    <source>
        <dbReference type="EMBL" id="GJM91658.1"/>
    </source>
</evidence>
<dbReference type="Gene3D" id="3.40.50.300">
    <property type="entry name" value="P-loop containing nucleotide triphosphate hydrolases"/>
    <property type="match status" value="1"/>
</dbReference>
<accession>A0AAV5C1H8</accession>
<dbReference type="InterPro" id="IPR045055">
    <property type="entry name" value="DNA2/NAM7-like"/>
</dbReference>
<name>A0AAV5C1H8_ELECO</name>
<keyword evidence="4" id="KW-1185">Reference proteome</keyword>
<feature type="compositionally biased region" description="Polar residues" evidence="1">
    <location>
        <begin position="200"/>
        <end position="209"/>
    </location>
</feature>
<evidence type="ECO:0000256" key="1">
    <source>
        <dbReference type="SAM" id="MobiDB-lite"/>
    </source>
</evidence>
<protein>
    <recommendedName>
        <fullName evidence="2">DNA2/NAM7 helicase-like C-terminal domain-containing protein</fullName>
    </recommendedName>
</protein>
<dbReference type="Pfam" id="PF13087">
    <property type="entry name" value="AAA_12"/>
    <property type="match status" value="1"/>
</dbReference>
<feature type="compositionally biased region" description="Polar residues" evidence="1">
    <location>
        <begin position="166"/>
        <end position="175"/>
    </location>
</feature>
<dbReference type="AlphaFoldDB" id="A0AAV5C1H8"/>
<dbReference type="InterPro" id="IPR041679">
    <property type="entry name" value="DNA2/NAM7-like_C"/>
</dbReference>
<dbReference type="CDD" id="cd18808">
    <property type="entry name" value="SF1_C_Upf1"/>
    <property type="match status" value="1"/>
</dbReference>
<evidence type="ECO:0000313" key="4">
    <source>
        <dbReference type="Proteomes" id="UP001054889"/>
    </source>
</evidence>
<organism evidence="3 4">
    <name type="scientific">Eleusine coracana subsp. coracana</name>
    <dbReference type="NCBI Taxonomy" id="191504"/>
    <lineage>
        <taxon>Eukaryota</taxon>
        <taxon>Viridiplantae</taxon>
        <taxon>Streptophyta</taxon>
        <taxon>Embryophyta</taxon>
        <taxon>Tracheophyta</taxon>
        <taxon>Spermatophyta</taxon>
        <taxon>Magnoliopsida</taxon>
        <taxon>Liliopsida</taxon>
        <taxon>Poales</taxon>
        <taxon>Poaceae</taxon>
        <taxon>PACMAD clade</taxon>
        <taxon>Chloridoideae</taxon>
        <taxon>Cynodonteae</taxon>
        <taxon>Eleusininae</taxon>
        <taxon>Eleusine</taxon>
    </lineage>
</organism>
<gene>
    <name evidence="3" type="primary">ga08057</name>
    <name evidence="3" type="ORF">PR202_ga08057</name>
</gene>
<proteinExistence type="predicted"/>
<dbReference type="EMBL" id="BQKI01000003">
    <property type="protein sequence ID" value="GJM91658.1"/>
    <property type="molecule type" value="Genomic_DNA"/>
</dbReference>
<comment type="caution">
    <text evidence="3">The sequence shown here is derived from an EMBL/GenBank/DDBJ whole genome shotgun (WGS) entry which is preliminary data.</text>
</comment>